<evidence type="ECO:0000256" key="2">
    <source>
        <dbReference type="ARBA" id="ARBA00023008"/>
    </source>
</evidence>
<organism evidence="4 5">
    <name type="scientific">Rhizoctonia solani</name>
    <dbReference type="NCBI Taxonomy" id="456999"/>
    <lineage>
        <taxon>Eukaryota</taxon>
        <taxon>Fungi</taxon>
        <taxon>Dikarya</taxon>
        <taxon>Basidiomycota</taxon>
        <taxon>Agaricomycotina</taxon>
        <taxon>Agaricomycetes</taxon>
        <taxon>Cantharellales</taxon>
        <taxon>Ceratobasidiaceae</taxon>
        <taxon>Rhizoctonia</taxon>
    </lineage>
</organism>
<dbReference type="SUPFAM" id="SSF48056">
    <property type="entry name" value="Di-copper centre-containing domain"/>
    <property type="match status" value="1"/>
</dbReference>
<dbReference type="Gene3D" id="1.10.1280.10">
    <property type="entry name" value="Di-copper center containing domain from catechol oxidase"/>
    <property type="match status" value="1"/>
</dbReference>
<dbReference type="PANTHER" id="PTHR11474:SF126">
    <property type="entry name" value="TYROSINASE-LIKE PROTEIN TYR-1-RELATED"/>
    <property type="match status" value="1"/>
</dbReference>
<dbReference type="Pfam" id="PF00264">
    <property type="entry name" value="Tyrosinase"/>
    <property type="match status" value="1"/>
</dbReference>
<dbReference type="EMBL" id="CAJMWS010000369">
    <property type="protein sequence ID" value="CAE6438425.1"/>
    <property type="molecule type" value="Genomic_DNA"/>
</dbReference>
<dbReference type="GO" id="GO:0016491">
    <property type="term" value="F:oxidoreductase activity"/>
    <property type="evidence" value="ECO:0007669"/>
    <property type="project" value="InterPro"/>
</dbReference>
<feature type="domain" description="Tyrosinase copper-binding" evidence="3">
    <location>
        <begin position="347"/>
        <end position="358"/>
    </location>
</feature>
<dbReference type="Proteomes" id="UP000663846">
    <property type="component" value="Unassembled WGS sequence"/>
</dbReference>
<sequence length="447" mass="50426">MPQLPPTPSITPPVFRRQFQVCLVLWCYGVLNTARSLSLFDSSLTFTLLFLIMRLFFFAAALPLISAYDLHVPTPNDEVVVVASTTNEHTPDVGKSVYSAPPVIKPGECTKPVVRREWRTLSNGDKKAWIDALKCAGNLPHSDTLYKTRLSGGIPLINETSSHYDDWTYAHIDTYTKSQVTALFFPWHRWYLDSFERVLKTRCNFNGTMPYWNWSLDVANLSKSPIFDPDPVYGLGTWGTEANNWHVTDGAFNETIRAYPVPHTIRRQWTPQPFDENVLFPLEYPNKQAWANETATHIKIQAIIDGNRGDSDMFFADIEGVREQGVRNAIQLAVGGDLAAPTTNPADPLFWLHHAMLDRVFAMWQAKYPENADSYSGGSMQALTELDEWPTGLPPMVNTKSLLPVSGLEAHDVAVEQVMSITSNYKNKWTGFSGGRLCYTYDNMLYA</sequence>
<accession>A0A8H3ANG7</accession>
<keyword evidence="2" id="KW-0186">Copper</keyword>
<proteinExistence type="predicted"/>
<protein>
    <recommendedName>
        <fullName evidence="3">Tyrosinase copper-binding domain-containing protein</fullName>
    </recommendedName>
</protein>
<evidence type="ECO:0000256" key="1">
    <source>
        <dbReference type="ARBA" id="ARBA00022723"/>
    </source>
</evidence>
<name>A0A8H3ANG7_9AGAM</name>
<evidence type="ECO:0000259" key="3">
    <source>
        <dbReference type="PROSITE" id="PS00498"/>
    </source>
</evidence>
<reference evidence="4" key="1">
    <citation type="submission" date="2021-01" db="EMBL/GenBank/DDBJ databases">
        <authorList>
            <person name="Kaushik A."/>
        </authorList>
    </citation>
    <scope>NUCLEOTIDE SEQUENCE</scope>
    <source>
        <strain evidence="4">AG1-1C</strain>
    </source>
</reference>
<dbReference type="AlphaFoldDB" id="A0A8H3ANG7"/>
<dbReference type="InterPro" id="IPR050316">
    <property type="entry name" value="Tyrosinase/Hemocyanin"/>
</dbReference>
<dbReference type="PROSITE" id="PS00498">
    <property type="entry name" value="TYROSINASE_2"/>
    <property type="match status" value="1"/>
</dbReference>
<dbReference type="PRINTS" id="PR00092">
    <property type="entry name" value="TYROSINASE"/>
</dbReference>
<dbReference type="InterPro" id="IPR002227">
    <property type="entry name" value="Tyrosinase_Cu-bd"/>
</dbReference>
<dbReference type="InterPro" id="IPR008922">
    <property type="entry name" value="Di-copper_centre_dom_sf"/>
</dbReference>
<dbReference type="PANTHER" id="PTHR11474">
    <property type="entry name" value="TYROSINASE FAMILY MEMBER"/>
    <property type="match status" value="1"/>
</dbReference>
<evidence type="ECO:0000313" key="4">
    <source>
        <dbReference type="EMBL" id="CAE6438425.1"/>
    </source>
</evidence>
<evidence type="ECO:0000313" key="5">
    <source>
        <dbReference type="Proteomes" id="UP000663846"/>
    </source>
</evidence>
<comment type="caution">
    <text evidence="4">The sequence shown here is derived from an EMBL/GenBank/DDBJ whole genome shotgun (WGS) entry which is preliminary data.</text>
</comment>
<keyword evidence="1" id="KW-0479">Metal-binding</keyword>
<gene>
    <name evidence="4" type="ORF">RDB_LOCUS125046</name>
</gene>
<dbReference type="GO" id="GO:0046872">
    <property type="term" value="F:metal ion binding"/>
    <property type="evidence" value="ECO:0007669"/>
    <property type="project" value="UniProtKB-KW"/>
</dbReference>